<evidence type="ECO:0000313" key="1">
    <source>
        <dbReference type="EMBL" id="MFC4492193.1"/>
    </source>
</evidence>
<dbReference type="EMBL" id="JBHSEK010000022">
    <property type="protein sequence ID" value="MFC4492193.1"/>
    <property type="molecule type" value="Genomic_DNA"/>
</dbReference>
<proteinExistence type="predicted"/>
<reference evidence="2" key="1">
    <citation type="journal article" date="2019" name="Int. J. Syst. Evol. Microbiol.">
        <title>The Global Catalogue of Microorganisms (GCM) 10K type strain sequencing project: providing services to taxonomists for standard genome sequencing and annotation.</title>
        <authorList>
            <consortium name="The Broad Institute Genomics Platform"/>
            <consortium name="The Broad Institute Genome Sequencing Center for Infectious Disease"/>
            <person name="Wu L."/>
            <person name="Ma J."/>
        </authorList>
    </citation>
    <scope>NUCLEOTIDE SEQUENCE [LARGE SCALE GENOMIC DNA]</scope>
    <source>
        <strain evidence="2">CGMCC 4.7608</strain>
    </source>
</reference>
<dbReference type="Proteomes" id="UP001595999">
    <property type="component" value="Unassembled WGS sequence"/>
</dbReference>
<dbReference type="RefSeq" id="WP_231460843.1">
    <property type="nucleotide sequence ID" value="NZ_JAJOHW010000008.1"/>
</dbReference>
<organism evidence="1 2">
    <name type="scientific">Chromobacterium aquaticum</name>
    <dbReference type="NCBI Taxonomy" id="467180"/>
    <lineage>
        <taxon>Bacteria</taxon>
        <taxon>Pseudomonadati</taxon>
        <taxon>Pseudomonadota</taxon>
        <taxon>Betaproteobacteria</taxon>
        <taxon>Neisseriales</taxon>
        <taxon>Chromobacteriaceae</taxon>
        <taxon>Chromobacterium</taxon>
    </lineage>
</organism>
<keyword evidence="2" id="KW-1185">Reference proteome</keyword>
<protein>
    <submittedName>
        <fullName evidence="1">Uncharacterized protein</fullName>
    </submittedName>
</protein>
<accession>A0ABV9A0N1</accession>
<comment type="caution">
    <text evidence="1">The sequence shown here is derived from an EMBL/GenBank/DDBJ whole genome shotgun (WGS) entry which is preliminary data.</text>
</comment>
<sequence length="94" mass="11097">MKIQIVGMSWYRPETFAKLRAMFEDGDKLHNTYEEWFAAAEMGRKRMEAKNIKVICVDIDPDEFPKWCKENKMKLNAEARNKFSSLIAYKIATE</sequence>
<evidence type="ECO:0000313" key="2">
    <source>
        <dbReference type="Proteomes" id="UP001595999"/>
    </source>
</evidence>
<name>A0ABV9A0N1_9NEIS</name>
<gene>
    <name evidence="1" type="ORF">ACFO0R_21490</name>
</gene>